<accession>A0A382C4D5</accession>
<dbReference type="Pfam" id="PF00005">
    <property type="entry name" value="ABC_tran"/>
    <property type="match status" value="1"/>
</dbReference>
<dbReference type="Gene3D" id="3.40.50.300">
    <property type="entry name" value="P-loop containing nucleotide triphosphate hydrolases"/>
    <property type="match status" value="1"/>
</dbReference>
<dbReference type="InterPro" id="IPR027417">
    <property type="entry name" value="P-loop_NTPase"/>
</dbReference>
<organism evidence="6">
    <name type="scientific">marine metagenome</name>
    <dbReference type="NCBI Taxonomy" id="408172"/>
    <lineage>
        <taxon>unclassified sequences</taxon>
        <taxon>metagenomes</taxon>
        <taxon>ecological metagenomes</taxon>
    </lineage>
</organism>
<dbReference type="InterPro" id="IPR050763">
    <property type="entry name" value="ABC_transporter_ATP-binding"/>
</dbReference>
<sequence length="318" mass="35101">MSEVMIEVNNLTKFYGDHLAVDDISFEVKKGEVVGFLGPNGSGKTTTMRILTVYLPPSTGAANIAGFNTMTDSLDARRHIGYLPETVPLYTDMTVEDYLKFLGTIRGMRKDHLKRRIDSAIERVKLGDYRKSFISKLSKGYRQRTGLAQAILHEPEVLILDEPTVGIDPVQVVETRQLIKELGQEQTLLLSTHILPEVSATCDRVIIINEGLIVAEDTPDNLAVRLRGTEQIQADIRGPSAEVIKSIRGITGVTSARHIETAIGSRYNIESSSGTDIREAIAQMVVTNNWGLLQLNVVPMSLEEIFLELTGGGDHEDE</sequence>
<dbReference type="GO" id="GO:0016887">
    <property type="term" value="F:ATP hydrolysis activity"/>
    <property type="evidence" value="ECO:0007669"/>
    <property type="project" value="InterPro"/>
</dbReference>
<dbReference type="SUPFAM" id="SSF52540">
    <property type="entry name" value="P-loop containing nucleoside triphosphate hydrolases"/>
    <property type="match status" value="1"/>
</dbReference>
<name>A0A382C4D5_9ZZZZ</name>
<comment type="similarity">
    <text evidence="1">Belongs to the ABC transporter superfamily.</text>
</comment>
<feature type="domain" description="ABC transporter" evidence="5">
    <location>
        <begin position="6"/>
        <end position="235"/>
    </location>
</feature>
<keyword evidence="2" id="KW-0813">Transport</keyword>
<dbReference type="EMBL" id="UINC01032613">
    <property type="protein sequence ID" value="SVB20561.1"/>
    <property type="molecule type" value="Genomic_DNA"/>
</dbReference>
<dbReference type="PANTHER" id="PTHR42711">
    <property type="entry name" value="ABC TRANSPORTER ATP-BINDING PROTEIN"/>
    <property type="match status" value="1"/>
</dbReference>
<dbReference type="InterPro" id="IPR003593">
    <property type="entry name" value="AAA+_ATPase"/>
</dbReference>
<dbReference type="PROSITE" id="PS50893">
    <property type="entry name" value="ABC_TRANSPORTER_2"/>
    <property type="match status" value="1"/>
</dbReference>
<evidence type="ECO:0000256" key="3">
    <source>
        <dbReference type="ARBA" id="ARBA00022741"/>
    </source>
</evidence>
<protein>
    <recommendedName>
        <fullName evidence="5">ABC transporter domain-containing protein</fullName>
    </recommendedName>
</protein>
<dbReference type="PANTHER" id="PTHR42711:SF5">
    <property type="entry name" value="ABC TRANSPORTER ATP-BINDING PROTEIN NATA"/>
    <property type="match status" value="1"/>
</dbReference>
<proteinExistence type="inferred from homology"/>
<keyword evidence="3" id="KW-0547">Nucleotide-binding</keyword>
<dbReference type="GO" id="GO:0005524">
    <property type="term" value="F:ATP binding"/>
    <property type="evidence" value="ECO:0007669"/>
    <property type="project" value="UniProtKB-KW"/>
</dbReference>
<reference evidence="6" key="1">
    <citation type="submission" date="2018-05" db="EMBL/GenBank/DDBJ databases">
        <authorList>
            <person name="Lanie J.A."/>
            <person name="Ng W.-L."/>
            <person name="Kazmierczak K.M."/>
            <person name="Andrzejewski T.M."/>
            <person name="Davidsen T.M."/>
            <person name="Wayne K.J."/>
            <person name="Tettelin H."/>
            <person name="Glass J.I."/>
            <person name="Rusch D."/>
            <person name="Podicherti R."/>
            <person name="Tsui H.-C.T."/>
            <person name="Winkler M.E."/>
        </authorList>
    </citation>
    <scope>NUCLEOTIDE SEQUENCE</scope>
</reference>
<evidence type="ECO:0000256" key="4">
    <source>
        <dbReference type="ARBA" id="ARBA00022840"/>
    </source>
</evidence>
<gene>
    <name evidence="6" type="ORF">METZ01_LOCUS173415</name>
</gene>
<dbReference type="SMART" id="SM00382">
    <property type="entry name" value="AAA"/>
    <property type="match status" value="1"/>
</dbReference>
<evidence type="ECO:0000259" key="5">
    <source>
        <dbReference type="PROSITE" id="PS50893"/>
    </source>
</evidence>
<dbReference type="CDD" id="cd03230">
    <property type="entry name" value="ABC_DR_subfamily_A"/>
    <property type="match status" value="1"/>
</dbReference>
<dbReference type="InterPro" id="IPR003439">
    <property type="entry name" value="ABC_transporter-like_ATP-bd"/>
</dbReference>
<evidence type="ECO:0000256" key="2">
    <source>
        <dbReference type="ARBA" id="ARBA00022448"/>
    </source>
</evidence>
<keyword evidence="4" id="KW-0067">ATP-binding</keyword>
<evidence type="ECO:0000313" key="6">
    <source>
        <dbReference type="EMBL" id="SVB20561.1"/>
    </source>
</evidence>
<dbReference type="AlphaFoldDB" id="A0A382C4D5"/>
<evidence type="ECO:0000256" key="1">
    <source>
        <dbReference type="ARBA" id="ARBA00005417"/>
    </source>
</evidence>